<organism evidence="1 2">
    <name type="scientific">Prauserella oleivorans</name>
    <dbReference type="NCBI Taxonomy" id="1478153"/>
    <lineage>
        <taxon>Bacteria</taxon>
        <taxon>Bacillati</taxon>
        <taxon>Actinomycetota</taxon>
        <taxon>Actinomycetes</taxon>
        <taxon>Pseudonocardiales</taxon>
        <taxon>Pseudonocardiaceae</taxon>
        <taxon>Prauserella</taxon>
    </lineage>
</organism>
<sequence>MSQPDLRAFLRSLDSATLADLLCEQADRDPELRRRLLARAHGGELAEVSDLLDDARPAEEAVQVTSVLDTLQRLLDGGTQADVAPLARRAVDKITAALGDTEGAVGESQLERAVALYARACAAHPPPPSRLADWFLGMAFGTPGWPDISLPDFAEALGEQGIARVKSTVDKLLDVDDSGRRHTARRLQQEIAEVTGDVDTVVRILSEQLPRLDVSLKIVRVLRAAGRHADAIAHAARALGNDPAARRGSPVEELEGAHAARPVEPVAVLLADGRDEEAWKAASEQPPADMIAVYRRHIEELIARKDAAHYARAAAQLRRLRTLHRRAGTAGEFSEFVTDLAATHRRKTRLLEEIRRARIALPKTLR</sequence>
<comment type="caution">
    <text evidence="1">The sequence shown here is derived from an EMBL/GenBank/DDBJ whole genome shotgun (WGS) entry which is preliminary data.</text>
</comment>
<dbReference type="EMBL" id="JBHUOF010000049">
    <property type="protein sequence ID" value="MFD2803082.1"/>
    <property type="molecule type" value="Genomic_DNA"/>
</dbReference>
<dbReference type="RefSeq" id="WP_377395054.1">
    <property type="nucleotide sequence ID" value="NZ_JBHSAN010000054.1"/>
</dbReference>
<gene>
    <name evidence="1" type="ORF">ACFS2C_27180</name>
</gene>
<accession>A0ABW5WGP3</accession>
<dbReference type="Proteomes" id="UP001597478">
    <property type="component" value="Unassembled WGS sequence"/>
</dbReference>
<proteinExistence type="predicted"/>
<evidence type="ECO:0000313" key="2">
    <source>
        <dbReference type="Proteomes" id="UP001597478"/>
    </source>
</evidence>
<keyword evidence="2" id="KW-1185">Reference proteome</keyword>
<reference evidence="2" key="1">
    <citation type="journal article" date="2019" name="Int. J. Syst. Evol. Microbiol.">
        <title>The Global Catalogue of Microorganisms (GCM) 10K type strain sequencing project: providing services to taxonomists for standard genome sequencing and annotation.</title>
        <authorList>
            <consortium name="The Broad Institute Genomics Platform"/>
            <consortium name="The Broad Institute Genome Sequencing Center for Infectious Disease"/>
            <person name="Wu L."/>
            <person name="Ma J."/>
        </authorList>
    </citation>
    <scope>NUCLEOTIDE SEQUENCE [LARGE SCALE GENOMIC DNA]</scope>
    <source>
        <strain evidence="2">IBRC-M 10906</strain>
    </source>
</reference>
<protein>
    <submittedName>
        <fullName evidence="1">Uncharacterized protein</fullName>
    </submittedName>
</protein>
<evidence type="ECO:0000313" key="1">
    <source>
        <dbReference type="EMBL" id="MFD2803082.1"/>
    </source>
</evidence>
<name>A0ABW5WGP3_9PSEU</name>